<dbReference type="AlphaFoldDB" id="A0A8J5XFH5"/>
<keyword evidence="2" id="KW-1185">Reference proteome</keyword>
<organism evidence="1 2">
    <name type="scientific">Diacronema lutheri</name>
    <name type="common">Unicellular marine alga</name>
    <name type="synonym">Monochrysis lutheri</name>
    <dbReference type="NCBI Taxonomy" id="2081491"/>
    <lineage>
        <taxon>Eukaryota</taxon>
        <taxon>Haptista</taxon>
        <taxon>Haptophyta</taxon>
        <taxon>Pavlovophyceae</taxon>
        <taxon>Pavlovales</taxon>
        <taxon>Pavlovaceae</taxon>
        <taxon>Diacronema</taxon>
    </lineage>
</organism>
<accession>A0A8J5XFH5</accession>
<evidence type="ECO:0000313" key="2">
    <source>
        <dbReference type="Proteomes" id="UP000751190"/>
    </source>
</evidence>
<sequence length="318" mass="35655">MYNAHHARRATPTTMDGRVAWIPNSASARNSGAFDALAPVEPSDDALADRAALAAAAQARYELWSAENTESQGASSALGLHPSKHTFRDRHIEKELHGLMSFRIGPRTERERIAAARAEHRILKRPVFENPGSNTMGMVFSYQRRGYLLRQRMKSLEVGGPMRFNALTESERIMDSKHRAAVHHVPLEQSAEELRERADQVAMYRRANKARWVAERDFHRGPRALREPFAPFASLAIEPYREIPDHDTYGLLNFGHTRVRDTRLEMGRADFKSAVPSGVYLANMTRSCTWNVLPEHSPSAPKTYFRAGASVPGSAATL</sequence>
<comment type="caution">
    <text evidence="1">The sequence shown here is derived from an EMBL/GenBank/DDBJ whole genome shotgun (WGS) entry which is preliminary data.</text>
</comment>
<gene>
    <name evidence="1" type="ORF">KFE25_003892</name>
</gene>
<protein>
    <submittedName>
        <fullName evidence="1">Uncharacterized protein</fullName>
    </submittedName>
</protein>
<dbReference type="EMBL" id="JAGTXO010000015">
    <property type="protein sequence ID" value="KAG8463619.1"/>
    <property type="molecule type" value="Genomic_DNA"/>
</dbReference>
<proteinExistence type="predicted"/>
<name>A0A8J5XFH5_DIALT</name>
<evidence type="ECO:0000313" key="1">
    <source>
        <dbReference type="EMBL" id="KAG8463619.1"/>
    </source>
</evidence>
<reference evidence="1" key="1">
    <citation type="submission" date="2021-05" db="EMBL/GenBank/DDBJ databases">
        <title>The genome of the haptophyte Pavlova lutheri (Diacronema luteri, Pavlovales) - a model for lipid biosynthesis in eukaryotic algae.</title>
        <authorList>
            <person name="Hulatt C.J."/>
            <person name="Posewitz M.C."/>
        </authorList>
    </citation>
    <scope>NUCLEOTIDE SEQUENCE</scope>
    <source>
        <strain evidence="1">NIVA-4/92</strain>
    </source>
</reference>
<dbReference type="Proteomes" id="UP000751190">
    <property type="component" value="Unassembled WGS sequence"/>
</dbReference>